<reference evidence="3 5" key="2">
    <citation type="submission" date="2018-12" db="EMBL/GenBank/DDBJ databases">
        <authorList>
            <person name="hu s."/>
            <person name="Xu Y."/>
            <person name="Xu B."/>
            <person name="Li F."/>
        </authorList>
    </citation>
    <scope>NUCLEOTIDE SEQUENCE [LARGE SCALE GENOMIC DNA]</scope>
    <source>
        <strain evidence="3 5">KSW2-17</strain>
    </source>
</reference>
<dbReference type="AlphaFoldDB" id="A0A2P8GVB5"/>
<feature type="chain" id="PRO_5015159696" evidence="1">
    <location>
        <begin position="31"/>
        <end position="224"/>
    </location>
</feature>
<feature type="signal peptide" evidence="1">
    <location>
        <begin position="1"/>
        <end position="30"/>
    </location>
</feature>
<comment type="caution">
    <text evidence="2">The sequence shown here is derived from an EMBL/GenBank/DDBJ whole genome shotgun (WGS) entry which is preliminary data.</text>
</comment>
<dbReference type="OrthoDB" id="5118423at2"/>
<gene>
    <name evidence="2" type="ORF">CLV49_1507</name>
    <name evidence="3" type="ORF">ELQ93_11660</name>
</gene>
<dbReference type="Proteomes" id="UP000268291">
    <property type="component" value="Unassembled WGS sequence"/>
</dbReference>
<name>A0A2P8GVB5_9MICO</name>
<proteinExistence type="predicted"/>
<evidence type="ECO:0000313" key="4">
    <source>
        <dbReference type="Proteomes" id="UP000241203"/>
    </source>
</evidence>
<reference evidence="2 4" key="1">
    <citation type="submission" date="2018-03" db="EMBL/GenBank/DDBJ databases">
        <title>Genomic Encyclopedia of Archaeal and Bacterial Type Strains, Phase II (KMG-II): from individual species to whole genera.</title>
        <authorList>
            <person name="Goeker M."/>
        </authorList>
    </citation>
    <scope>NUCLEOTIDE SEQUENCE [LARGE SCALE GENOMIC DNA]</scope>
    <source>
        <strain evidence="2 4">DSM 21548</strain>
    </source>
</reference>
<evidence type="ECO:0000256" key="1">
    <source>
        <dbReference type="SAM" id="SignalP"/>
    </source>
</evidence>
<dbReference type="Proteomes" id="UP000241203">
    <property type="component" value="Unassembled WGS sequence"/>
</dbReference>
<dbReference type="EMBL" id="PYAU01000001">
    <property type="protein sequence ID" value="PSL37899.1"/>
    <property type="molecule type" value="Genomic_DNA"/>
</dbReference>
<dbReference type="EMBL" id="RZGY01000001">
    <property type="protein sequence ID" value="RUQ87532.1"/>
    <property type="molecule type" value="Genomic_DNA"/>
</dbReference>
<keyword evidence="1" id="KW-0732">Signal</keyword>
<evidence type="ECO:0000313" key="5">
    <source>
        <dbReference type="Proteomes" id="UP000268291"/>
    </source>
</evidence>
<dbReference type="RefSeq" id="WP_106562978.1">
    <property type="nucleotide sequence ID" value="NZ_PYAU01000001.1"/>
</dbReference>
<dbReference type="PROSITE" id="PS51257">
    <property type="entry name" value="PROKAR_LIPOPROTEIN"/>
    <property type="match status" value="1"/>
</dbReference>
<sequence length="224" mass="23651">MTHHRWTSVGIGAAALACAIVVSTTGGASAAPTGEITTYTGTVTSASCLEQVRKVAAQTGSDRAEGESLCSGTVRVTETTAQKVTASEVASIGKEQRLTVAETDVLRRTAANGGIYYRDWTHSYWVGGLTEKHTGRTYWDGHHAWNASYRGFKGSHTCHSEGGLAIGWSVEPISCPKPGPRTSADAYYRFDASAVFKGSPVTLNIGLHNKTSATGKVTLWQVGG</sequence>
<evidence type="ECO:0000313" key="3">
    <source>
        <dbReference type="EMBL" id="RUQ87532.1"/>
    </source>
</evidence>
<protein>
    <submittedName>
        <fullName evidence="2">Uncharacterized protein</fullName>
    </submittedName>
</protein>
<evidence type="ECO:0000313" key="2">
    <source>
        <dbReference type="EMBL" id="PSL37899.1"/>
    </source>
</evidence>
<keyword evidence="5" id="KW-1185">Reference proteome</keyword>
<organism evidence="2 4">
    <name type="scientific">Labedella gwakjiensis</name>
    <dbReference type="NCBI Taxonomy" id="390269"/>
    <lineage>
        <taxon>Bacteria</taxon>
        <taxon>Bacillati</taxon>
        <taxon>Actinomycetota</taxon>
        <taxon>Actinomycetes</taxon>
        <taxon>Micrococcales</taxon>
        <taxon>Microbacteriaceae</taxon>
        <taxon>Labedella</taxon>
    </lineage>
</organism>
<accession>A0A2P8GVB5</accession>